<keyword evidence="2" id="KW-1185">Reference proteome</keyword>
<dbReference type="Proteomes" id="UP000000674">
    <property type="component" value="Chromosome"/>
</dbReference>
<dbReference type="GeneID" id="4462879"/>
<dbReference type="HOGENOM" id="CLU_1567178_0_0_2"/>
<dbReference type="EMBL" id="CP000477">
    <property type="protein sequence ID" value="ABK14911.1"/>
    <property type="molecule type" value="Genomic_DNA"/>
</dbReference>
<protein>
    <recommendedName>
        <fullName evidence="3">Lipoprotein</fullName>
    </recommendedName>
</protein>
<dbReference type="RefSeq" id="WP_011696304.1">
    <property type="nucleotide sequence ID" value="NC_008553.1"/>
</dbReference>
<accession>A0B887</accession>
<evidence type="ECO:0000313" key="2">
    <source>
        <dbReference type="Proteomes" id="UP000000674"/>
    </source>
</evidence>
<sequence length="170" mass="18458">MNRLTIIIAVFALLGCSAALDAKVIIPEERTLVVDPGEGYYINTGDIDTSSGIFMENFTIFGETGKADAVVFTPYDDILKMLSKESFLDIMSVALMIEATKEAQETGNWTTSSYYGAPVVVHNMTFTSGTLEGSDGYLAVWHAGGDSYIMLLSMLDSNTTSQIIRTARIV</sequence>
<name>A0B887_METTP</name>
<dbReference type="AlphaFoldDB" id="A0B887"/>
<dbReference type="PROSITE" id="PS51257">
    <property type="entry name" value="PROKAR_LIPOPROTEIN"/>
    <property type="match status" value="1"/>
</dbReference>
<dbReference type="KEGG" id="mtp:Mthe_1128"/>
<proteinExistence type="predicted"/>
<evidence type="ECO:0008006" key="3">
    <source>
        <dbReference type="Google" id="ProtNLM"/>
    </source>
</evidence>
<reference evidence="1 2" key="1">
    <citation type="submission" date="2006-10" db="EMBL/GenBank/DDBJ databases">
        <title>Complete sequence of Methanosaeta thermophila PT.</title>
        <authorList>
            <consortium name="US DOE Joint Genome Institute"/>
            <person name="Copeland A."/>
            <person name="Lucas S."/>
            <person name="Lapidus A."/>
            <person name="Barry K."/>
            <person name="Detter J.C."/>
            <person name="Glavina del Rio T."/>
            <person name="Hammon N."/>
            <person name="Israni S."/>
            <person name="Pitluck S."/>
            <person name="Chain P."/>
            <person name="Malfatti S."/>
            <person name="Shin M."/>
            <person name="Vergez L."/>
            <person name="Schmutz J."/>
            <person name="Larimer F."/>
            <person name="Land M."/>
            <person name="Hauser L."/>
            <person name="Kyrpides N."/>
            <person name="Kim E."/>
            <person name="Smith K.S."/>
            <person name="Ingram-Smith C."/>
            <person name="Richardson P."/>
        </authorList>
    </citation>
    <scope>NUCLEOTIDE SEQUENCE [LARGE SCALE GENOMIC DNA]</scope>
    <source>
        <strain evidence="2">DSM 6194 / JCM 14653 / NBRC 101360 / PT</strain>
    </source>
</reference>
<evidence type="ECO:0000313" key="1">
    <source>
        <dbReference type="EMBL" id="ABK14911.1"/>
    </source>
</evidence>
<organism evidence="1 2">
    <name type="scientific">Methanothrix thermoacetophila (strain DSM 6194 / JCM 14653 / NBRC 101360 / PT)</name>
    <name type="common">Methanosaeta thermophila</name>
    <dbReference type="NCBI Taxonomy" id="349307"/>
    <lineage>
        <taxon>Archaea</taxon>
        <taxon>Methanobacteriati</taxon>
        <taxon>Methanobacteriota</taxon>
        <taxon>Stenosarchaea group</taxon>
        <taxon>Methanomicrobia</taxon>
        <taxon>Methanotrichales</taxon>
        <taxon>Methanotrichaceae</taxon>
        <taxon>Methanothrix</taxon>
    </lineage>
</organism>
<gene>
    <name evidence="1" type="ordered locus">Mthe_1128</name>
</gene>